<accession>A0ABV3Y5K7</accession>
<protein>
    <submittedName>
        <fullName evidence="1">Uncharacterized protein</fullName>
    </submittedName>
</protein>
<comment type="caution">
    <text evidence="1">The sequence shown here is derived from an EMBL/GenBank/DDBJ whole genome shotgun (WGS) entry which is preliminary data.</text>
</comment>
<proteinExistence type="predicted"/>
<evidence type="ECO:0000313" key="1">
    <source>
        <dbReference type="EMBL" id="MEX6430849.1"/>
    </source>
</evidence>
<gene>
    <name evidence="1" type="ORF">AB6A68_13545</name>
</gene>
<evidence type="ECO:0000313" key="2">
    <source>
        <dbReference type="Proteomes" id="UP001560267"/>
    </source>
</evidence>
<keyword evidence="2" id="KW-1185">Reference proteome</keyword>
<reference evidence="1 2" key="1">
    <citation type="submission" date="2024-07" db="EMBL/GenBank/DDBJ databases">
        <title>Draft Genome Sequence of Ferrimicrobium acidiphilum Strain YE2023, Isolated from a Pulp of Bioleach Reactor.</title>
        <authorList>
            <person name="Elkina Y.A."/>
            <person name="Bulaeva A.G."/>
            <person name="Beletsky A.V."/>
            <person name="Mardanov A.V."/>
        </authorList>
    </citation>
    <scope>NUCLEOTIDE SEQUENCE [LARGE SCALE GENOMIC DNA]</scope>
    <source>
        <strain evidence="1 2">YE2023</strain>
    </source>
</reference>
<name>A0ABV3Y5K7_9ACTN</name>
<organism evidence="1 2">
    <name type="scientific">Ferrimicrobium acidiphilum</name>
    <dbReference type="NCBI Taxonomy" id="121039"/>
    <lineage>
        <taxon>Bacteria</taxon>
        <taxon>Bacillati</taxon>
        <taxon>Actinomycetota</taxon>
        <taxon>Acidimicrobiia</taxon>
        <taxon>Acidimicrobiales</taxon>
        <taxon>Acidimicrobiaceae</taxon>
        <taxon>Ferrimicrobium</taxon>
    </lineage>
</organism>
<dbReference type="EMBL" id="JBFSHR010000094">
    <property type="protein sequence ID" value="MEX6430849.1"/>
    <property type="molecule type" value="Genomic_DNA"/>
</dbReference>
<sequence length="94" mass="9933">MEFQRPNWNTFIWWMSHSYGENLAEQLDVDGSVLNVIAGALGVDPASAVASGVAGALSAGSSTVATFISESANACGDEPFYVGFTFFVYPTRGC</sequence>
<dbReference type="Proteomes" id="UP001560267">
    <property type="component" value="Unassembled WGS sequence"/>
</dbReference>